<evidence type="ECO:0000256" key="1">
    <source>
        <dbReference type="ARBA" id="ARBA00008858"/>
    </source>
</evidence>
<dbReference type="AlphaFoldDB" id="A0A4U0UZ24"/>
<dbReference type="GO" id="GO:0006629">
    <property type="term" value="P:lipid metabolic process"/>
    <property type="evidence" value="ECO:0007669"/>
    <property type="project" value="InterPro"/>
</dbReference>
<keyword evidence="4" id="KW-0472">Membrane</keyword>
<comment type="caution">
    <text evidence="5">The sequence shown here is derived from an EMBL/GenBank/DDBJ whole genome shotgun (WGS) entry which is preliminary data.</text>
</comment>
<dbReference type="EMBL" id="NAJP01000028">
    <property type="protein sequence ID" value="TKA41367.1"/>
    <property type="molecule type" value="Genomic_DNA"/>
</dbReference>
<comment type="similarity">
    <text evidence="1">Belongs to the AIM6 family.</text>
</comment>
<dbReference type="Proteomes" id="UP000310066">
    <property type="component" value="Unassembled WGS sequence"/>
</dbReference>
<feature type="compositionally biased region" description="Low complexity" evidence="3">
    <location>
        <begin position="49"/>
        <end position="58"/>
    </location>
</feature>
<feature type="transmembrane region" description="Helical" evidence="4">
    <location>
        <begin position="121"/>
        <end position="142"/>
    </location>
</feature>
<dbReference type="SUPFAM" id="SSF51695">
    <property type="entry name" value="PLC-like phosphodiesterases"/>
    <property type="match status" value="1"/>
</dbReference>
<reference evidence="5 6" key="1">
    <citation type="submission" date="2017-03" db="EMBL/GenBank/DDBJ databases">
        <title>Genomes of endolithic fungi from Antarctica.</title>
        <authorList>
            <person name="Coleine C."/>
            <person name="Masonjones S."/>
            <person name="Stajich J.E."/>
        </authorList>
    </citation>
    <scope>NUCLEOTIDE SEQUENCE [LARGE SCALE GENOMIC DNA]</scope>
    <source>
        <strain evidence="5 6">CCFEE 5311</strain>
    </source>
</reference>
<evidence type="ECO:0000256" key="4">
    <source>
        <dbReference type="SAM" id="Phobius"/>
    </source>
</evidence>
<evidence type="ECO:0000313" key="6">
    <source>
        <dbReference type="Proteomes" id="UP000310066"/>
    </source>
</evidence>
<feature type="compositionally biased region" description="Polar residues" evidence="3">
    <location>
        <begin position="14"/>
        <end position="31"/>
    </location>
</feature>
<evidence type="ECO:0000256" key="3">
    <source>
        <dbReference type="SAM" id="MobiDB-lite"/>
    </source>
</evidence>
<dbReference type="InterPro" id="IPR051236">
    <property type="entry name" value="HAT_RTT109-like"/>
</dbReference>
<evidence type="ECO:0000256" key="2">
    <source>
        <dbReference type="ARBA" id="ARBA00014286"/>
    </source>
</evidence>
<keyword evidence="4" id="KW-0812">Transmembrane</keyword>
<keyword evidence="4" id="KW-1133">Transmembrane helix</keyword>
<name>A0A4U0UZ24_9PEZI</name>
<dbReference type="STRING" id="329885.A0A4U0UZ24"/>
<feature type="region of interest" description="Disordered" evidence="3">
    <location>
        <begin position="84"/>
        <end position="103"/>
    </location>
</feature>
<protein>
    <recommendedName>
        <fullName evidence="2">Altered inheritance of mitochondria protein 6</fullName>
    </recommendedName>
</protein>
<proteinExistence type="inferred from homology"/>
<organism evidence="5 6">
    <name type="scientific">Friedmanniomyces endolithicus</name>
    <dbReference type="NCBI Taxonomy" id="329885"/>
    <lineage>
        <taxon>Eukaryota</taxon>
        <taxon>Fungi</taxon>
        <taxon>Dikarya</taxon>
        <taxon>Ascomycota</taxon>
        <taxon>Pezizomycotina</taxon>
        <taxon>Dothideomycetes</taxon>
        <taxon>Dothideomycetidae</taxon>
        <taxon>Mycosphaerellales</taxon>
        <taxon>Teratosphaeriaceae</taxon>
        <taxon>Friedmanniomyces</taxon>
    </lineage>
</organism>
<sequence length="489" mass="55057">MATPLLRNKLASEGSYTPDGTSDARSTTSDYVDSIEDGDLSDYGASQHRATAAASSRPSTTRSILRALGVTAWRRKSGYHDYEPAGGKYDDRPMRAPRRSPQRDIRRCRISHVTGWVKRGLLAAPFLILMFFGVLHILHAVLGRAQLFWDVDVGDDYLPHWSQPGRLDDKLARYPTDATRDVLPIPCHSHNDYWRHVPLFDAISWGCTGVEADVWLFDEELYIGHNLASLTRNRTFQSLYVNPLVDLLDRMNPQTDFVNASGHGVFDTDPSQSLVLLVDFKTHGPEAFPVVSRQLEALRSKGYLTFWDGQKVNSRAVTVVATGLAPFNLIANASTSTHRDIFFDAPLDKLWQAPRSPISRDDPLFHDSDADLDYGDAMARPDTIPDLALQSSTYNTSNSHYASASFAKTLGFVWRGHLSPRQMDILRGHIRGAKRRGLKARYWDTPSWPVGLRNHVWHVLMKEGAEVLNVDDLQAAAVDQWKGRVHQWW</sequence>
<dbReference type="PANTHER" id="PTHR31571:SF1">
    <property type="entry name" value="ALTERED INHERITANCE OF MITOCHONDRIA PROTEIN 6"/>
    <property type="match status" value="1"/>
</dbReference>
<accession>A0A4U0UZ24</accession>
<dbReference type="PANTHER" id="PTHR31571">
    <property type="entry name" value="ALTERED INHERITANCE OF MITOCHONDRIA PROTEIN 6"/>
    <property type="match status" value="1"/>
</dbReference>
<gene>
    <name evidence="5" type="ORF">B0A54_06269</name>
</gene>
<dbReference type="InterPro" id="IPR017946">
    <property type="entry name" value="PLC-like_Pdiesterase_TIM-brl"/>
</dbReference>
<dbReference type="OrthoDB" id="4153866at2759"/>
<dbReference type="GO" id="GO:0008081">
    <property type="term" value="F:phosphoric diester hydrolase activity"/>
    <property type="evidence" value="ECO:0007669"/>
    <property type="project" value="InterPro"/>
</dbReference>
<evidence type="ECO:0000313" key="5">
    <source>
        <dbReference type="EMBL" id="TKA41367.1"/>
    </source>
</evidence>
<feature type="compositionally biased region" description="Basic and acidic residues" evidence="3">
    <location>
        <begin position="84"/>
        <end position="94"/>
    </location>
</feature>
<feature type="region of interest" description="Disordered" evidence="3">
    <location>
        <begin position="1"/>
        <end position="58"/>
    </location>
</feature>